<evidence type="ECO:0000313" key="2">
    <source>
        <dbReference type="EMBL" id="BDS10448.1"/>
    </source>
</evidence>
<feature type="transmembrane region" description="Helical" evidence="1">
    <location>
        <begin position="35"/>
        <end position="51"/>
    </location>
</feature>
<keyword evidence="1" id="KW-0472">Membrane</keyword>
<dbReference type="Proteomes" id="UP001060919">
    <property type="component" value="Chromosome"/>
</dbReference>
<reference evidence="2" key="1">
    <citation type="submission" date="2022-09" db="EMBL/GenBank/DDBJ databases">
        <title>Aureispira anguillicida sp. nov., isolated from Leptocephalus of Japanese eel Anguilla japonica.</title>
        <authorList>
            <person name="Yuasa K."/>
            <person name="Mekata T."/>
            <person name="Ikunari K."/>
        </authorList>
    </citation>
    <scope>NUCLEOTIDE SEQUENCE</scope>
    <source>
        <strain evidence="2">EL160426</strain>
    </source>
</reference>
<proteinExistence type="predicted"/>
<dbReference type="AlphaFoldDB" id="A0A915YCA3"/>
<dbReference type="EMBL" id="AP026867">
    <property type="protein sequence ID" value="BDS10448.1"/>
    <property type="molecule type" value="Genomic_DNA"/>
</dbReference>
<protein>
    <submittedName>
        <fullName evidence="2">Uncharacterized protein</fullName>
    </submittedName>
</protein>
<keyword evidence="3" id="KW-1185">Reference proteome</keyword>
<accession>A0A915YCA3</accession>
<evidence type="ECO:0000313" key="3">
    <source>
        <dbReference type="Proteomes" id="UP001060919"/>
    </source>
</evidence>
<name>A0A915YCA3_9BACT</name>
<feature type="transmembrane region" description="Helical" evidence="1">
    <location>
        <begin position="63"/>
        <end position="81"/>
    </location>
</feature>
<keyword evidence="1" id="KW-0812">Transmembrane</keyword>
<gene>
    <name evidence="2" type="ORF">AsAng_0011560</name>
</gene>
<evidence type="ECO:0000256" key="1">
    <source>
        <dbReference type="SAM" id="Phobius"/>
    </source>
</evidence>
<dbReference type="KEGG" id="aup:AsAng_0011560"/>
<sequence length="191" mass="21935">MPLDLDNLPEGTWVKRKNDTVIIGASLKDKRTENFLLGLLVIIITAPILFTRPLEMIEGETSILFGSFLMLLCLIFLYHFTTRALMALFGRVEIRLEETEGTIFHGIRNFGRTRTFIYKKTHAIDSYVAVYSHGVPNQFGIQIKEEKAITFGGYLKEEKVNFMVKMLQLFLKDGDKIRDLLPPDLIHNLID</sequence>
<keyword evidence="1" id="KW-1133">Transmembrane helix</keyword>
<dbReference type="RefSeq" id="WP_264791758.1">
    <property type="nucleotide sequence ID" value="NZ_AP026867.1"/>
</dbReference>
<organism evidence="2 3">
    <name type="scientific">Aureispira anguillae</name>
    <dbReference type="NCBI Taxonomy" id="2864201"/>
    <lineage>
        <taxon>Bacteria</taxon>
        <taxon>Pseudomonadati</taxon>
        <taxon>Bacteroidota</taxon>
        <taxon>Saprospiria</taxon>
        <taxon>Saprospirales</taxon>
        <taxon>Saprospiraceae</taxon>
        <taxon>Aureispira</taxon>
    </lineage>
</organism>